<keyword evidence="6" id="KW-1185">Reference proteome</keyword>
<dbReference type="Gene3D" id="2.80.10.50">
    <property type="match status" value="1"/>
</dbReference>
<sequence>MTVSATLAVPADGASTAVSGSDAAGSASASPANTREFRGVNWADPRDNYAADAVVPSGLSTADNYATTFRKSTGILLEFRHELKANTVRLPINPSSVGTDWWKSYQAAIDASIATGFKVILSYWEANNAKDGKVDDPAAYAAMWDTVIKRYGKNPRVYFEPMNEPFGYTLPEWVSLTSGWLARHSHVPRKQVVISGTGYNDNVTGVGAAPELKGTLLSLHFYGFWAAHTTEAQWLANLLPRIGEYGWRTIIDEAGSPMTTGLNYGNHEGNVYTSYLGALTETARAQGMGIVYWPGLRNGDAYSMTTLVGDGDLEVNSESGLAQLQWGWGLLKKEPVNDLPPAPPGEVLRGVASGRCVDVPGFSTSNGTALDLWDCNGGGNQEWNWTASKQLTVYGNKCMTVNGTTAGSPVIITDCTGAANQAWELKPDLSITSVGHPGLCLAAAGGGTGNGTAVDVSQCNGATNQQWTRS</sequence>
<comment type="caution">
    <text evidence="5">The sequence shown here is derived from an EMBL/GenBank/DDBJ whole genome shotgun (WGS) entry which is preliminary data.</text>
</comment>
<dbReference type="SUPFAM" id="SSF50370">
    <property type="entry name" value="Ricin B-like lectins"/>
    <property type="match status" value="1"/>
</dbReference>
<protein>
    <submittedName>
        <fullName evidence="5">Ricin-type beta-trefoil lectin domain protein</fullName>
    </submittedName>
</protein>
<dbReference type="Gene3D" id="3.20.20.80">
    <property type="entry name" value="Glycosidases"/>
    <property type="match status" value="1"/>
</dbReference>
<dbReference type="SMART" id="SM00458">
    <property type="entry name" value="RICIN"/>
    <property type="match status" value="1"/>
</dbReference>
<dbReference type="EMBL" id="JBHLTC010000002">
    <property type="protein sequence ID" value="MFC0623065.1"/>
    <property type="molecule type" value="Genomic_DNA"/>
</dbReference>
<dbReference type="Pfam" id="PF00150">
    <property type="entry name" value="Cellulase"/>
    <property type="match status" value="1"/>
</dbReference>
<dbReference type="InterPro" id="IPR017853">
    <property type="entry name" value="GH"/>
</dbReference>
<dbReference type="InterPro" id="IPR001547">
    <property type="entry name" value="Glyco_hydro_5"/>
</dbReference>
<evidence type="ECO:0000256" key="3">
    <source>
        <dbReference type="RuleBase" id="RU361153"/>
    </source>
</evidence>
<dbReference type="PROSITE" id="PS50231">
    <property type="entry name" value="RICIN_B_LECTIN"/>
    <property type="match status" value="1"/>
</dbReference>
<evidence type="ECO:0000256" key="1">
    <source>
        <dbReference type="ARBA" id="ARBA00022801"/>
    </source>
</evidence>
<evidence type="ECO:0000313" key="6">
    <source>
        <dbReference type="Proteomes" id="UP001589890"/>
    </source>
</evidence>
<dbReference type="Pfam" id="PF00652">
    <property type="entry name" value="Ricin_B_lectin"/>
    <property type="match status" value="1"/>
</dbReference>
<dbReference type="InterPro" id="IPR000772">
    <property type="entry name" value="Ricin_B_lectin"/>
</dbReference>
<comment type="similarity">
    <text evidence="3">Belongs to the glycosyl hydrolase 5 (cellulase A) family.</text>
</comment>
<dbReference type="InterPro" id="IPR035992">
    <property type="entry name" value="Ricin_B-like_lectins"/>
</dbReference>
<evidence type="ECO:0000256" key="2">
    <source>
        <dbReference type="ARBA" id="ARBA00023295"/>
    </source>
</evidence>
<dbReference type="SUPFAM" id="SSF51445">
    <property type="entry name" value="(Trans)glycosidases"/>
    <property type="match status" value="1"/>
</dbReference>
<dbReference type="CDD" id="cd23418">
    <property type="entry name" value="beta-trefoil_Ricin_XLN-like"/>
    <property type="match status" value="1"/>
</dbReference>
<evidence type="ECO:0000259" key="4">
    <source>
        <dbReference type="SMART" id="SM00458"/>
    </source>
</evidence>
<reference evidence="5 6" key="1">
    <citation type="submission" date="2024-09" db="EMBL/GenBank/DDBJ databases">
        <authorList>
            <person name="Sun Q."/>
            <person name="Mori K."/>
        </authorList>
    </citation>
    <scope>NUCLEOTIDE SEQUENCE [LARGE SCALE GENOMIC DNA]</scope>
    <source>
        <strain evidence="5 6">CGMCC 1.15906</strain>
    </source>
</reference>
<gene>
    <name evidence="5" type="ORF">ACFFGN_03270</name>
</gene>
<evidence type="ECO:0000313" key="5">
    <source>
        <dbReference type="EMBL" id="MFC0623065.1"/>
    </source>
</evidence>
<organism evidence="5 6">
    <name type="scientific">Kribbella deserti</name>
    <dbReference type="NCBI Taxonomy" id="1926257"/>
    <lineage>
        <taxon>Bacteria</taxon>
        <taxon>Bacillati</taxon>
        <taxon>Actinomycetota</taxon>
        <taxon>Actinomycetes</taxon>
        <taxon>Propionibacteriales</taxon>
        <taxon>Kribbellaceae</taxon>
        <taxon>Kribbella</taxon>
    </lineage>
</organism>
<feature type="domain" description="Ricin B lectin" evidence="4">
    <location>
        <begin position="344"/>
        <end position="470"/>
    </location>
</feature>
<dbReference type="RefSeq" id="WP_380043755.1">
    <property type="nucleotide sequence ID" value="NZ_JBHLTC010000002.1"/>
</dbReference>
<accession>A0ABV6QET2</accession>
<keyword evidence="2 3" id="KW-0326">Glycosidase</keyword>
<dbReference type="Proteomes" id="UP001589890">
    <property type="component" value="Unassembled WGS sequence"/>
</dbReference>
<proteinExistence type="inferred from homology"/>
<name>A0ABV6QET2_9ACTN</name>
<keyword evidence="1 3" id="KW-0378">Hydrolase</keyword>